<dbReference type="EMBL" id="MLJW01001876">
    <property type="protein sequence ID" value="OIQ76415.1"/>
    <property type="molecule type" value="Genomic_DNA"/>
</dbReference>
<dbReference type="PANTHER" id="PTHR43437">
    <property type="entry name" value="HYDROXYACYL-THIOESTER DEHYDRATASE TYPE 2, MITOCHONDRIAL-RELATED"/>
    <property type="match status" value="1"/>
</dbReference>
<dbReference type="AlphaFoldDB" id="A0A1J5Q8S4"/>
<protein>
    <submittedName>
        <fullName evidence="2">(R)-specific enoyl-CoA hydratase</fullName>
        <ecNumber evidence="2">4.2.1.119</ecNumber>
    </submittedName>
</protein>
<dbReference type="EC" id="4.2.1.119" evidence="2"/>
<dbReference type="InterPro" id="IPR050965">
    <property type="entry name" value="UPF0336/Enoyl-CoA_hydratase"/>
</dbReference>
<sequence>MKDKSHAWVAVGEKFSKLHTFTEDQVRAFATDAGDTNPLHHDAAVAAASRYKKLIVSGTHTTALILGLTASHFSKSYCVVGISFSVEFRRPVLADATVQIEWEVVATSMKKDKVQRVELRGGMYDEKGDLCVQATGTTRISLPT</sequence>
<dbReference type="GO" id="GO:0006633">
    <property type="term" value="P:fatty acid biosynthetic process"/>
    <property type="evidence" value="ECO:0007669"/>
    <property type="project" value="TreeGrafter"/>
</dbReference>
<name>A0A1J5Q8S4_9ZZZZ</name>
<dbReference type="Gene3D" id="3.10.129.10">
    <property type="entry name" value="Hotdog Thioesterase"/>
    <property type="match status" value="1"/>
</dbReference>
<dbReference type="GO" id="GO:0019171">
    <property type="term" value="F:(3R)-hydroxyacyl-[acyl-carrier-protein] dehydratase activity"/>
    <property type="evidence" value="ECO:0007669"/>
    <property type="project" value="TreeGrafter"/>
</dbReference>
<evidence type="ECO:0000313" key="2">
    <source>
        <dbReference type="EMBL" id="OIQ76415.1"/>
    </source>
</evidence>
<dbReference type="PANTHER" id="PTHR43437:SF3">
    <property type="entry name" value="HYDROXYACYL-THIOESTER DEHYDRATASE TYPE 2, MITOCHONDRIAL"/>
    <property type="match status" value="1"/>
</dbReference>
<organism evidence="2">
    <name type="scientific">mine drainage metagenome</name>
    <dbReference type="NCBI Taxonomy" id="410659"/>
    <lineage>
        <taxon>unclassified sequences</taxon>
        <taxon>metagenomes</taxon>
        <taxon>ecological metagenomes</taxon>
    </lineage>
</organism>
<dbReference type="SUPFAM" id="SSF54637">
    <property type="entry name" value="Thioesterase/thiol ester dehydrase-isomerase"/>
    <property type="match status" value="1"/>
</dbReference>
<comment type="caution">
    <text evidence="2">The sequence shown here is derived from an EMBL/GenBank/DDBJ whole genome shotgun (WGS) entry which is preliminary data.</text>
</comment>
<proteinExistence type="predicted"/>
<evidence type="ECO:0000259" key="1">
    <source>
        <dbReference type="Pfam" id="PF01575"/>
    </source>
</evidence>
<dbReference type="CDD" id="cd03441">
    <property type="entry name" value="R_hydratase_like"/>
    <property type="match status" value="1"/>
</dbReference>
<dbReference type="GO" id="GO:0018812">
    <property type="term" value="F:3-hydroxyacyl-CoA dehydratase activity"/>
    <property type="evidence" value="ECO:0007669"/>
    <property type="project" value="UniProtKB-EC"/>
</dbReference>
<dbReference type="InterPro" id="IPR002539">
    <property type="entry name" value="MaoC-like_dom"/>
</dbReference>
<dbReference type="InterPro" id="IPR029069">
    <property type="entry name" value="HotDog_dom_sf"/>
</dbReference>
<feature type="domain" description="MaoC-like" evidence="1">
    <location>
        <begin position="15"/>
        <end position="115"/>
    </location>
</feature>
<reference evidence="2" key="1">
    <citation type="submission" date="2016-10" db="EMBL/GenBank/DDBJ databases">
        <title>Sequence of Gallionella enrichment culture.</title>
        <authorList>
            <person name="Poehlein A."/>
            <person name="Muehling M."/>
            <person name="Daniel R."/>
        </authorList>
    </citation>
    <scope>NUCLEOTIDE SEQUENCE</scope>
</reference>
<dbReference type="Pfam" id="PF01575">
    <property type="entry name" value="MaoC_dehydratas"/>
    <property type="match status" value="1"/>
</dbReference>
<accession>A0A1J5Q8S4</accession>
<gene>
    <name evidence="2" type="primary">phaJ_3</name>
    <name evidence="2" type="ORF">GALL_419070</name>
</gene>
<keyword evidence="2" id="KW-0456">Lyase</keyword>